<dbReference type="SMART" id="SM00640">
    <property type="entry name" value="Glyco_32"/>
    <property type="match status" value="1"/>
</dbReference>
<dbReference type="Proteomes" id="UP000604825">
    <property type="component" value="Unassembled WGS sequence"/>
</dbReference>
<evidence type="ECO:0000259" key="7">
    <source>
        <dbReference type="Pfam" id="PF08244"/>
    </source>
</evidence>
<dbReference type="EMBL" id="CAJGYO010000011">
    <property type="protein sequence ID" value="CAD6259171.1"/>
    <property type="molecule type" value="Genomic_DNA"/>
</dbReference>
<evidence type="ECO:0000313" key="9">
    <source>
        <dbReference type="Proteomes" id="UP000604825"/>
    </source>
</evidence>
<dbReference type="InterPro" id="IPR013320">
    <property type="entry name" value="ConA-like_dom_sf"/>
</dbReference>
<dbReference type="Pfam" id="PF08244">
    <property type="entry name" value="Glyco_hydro_32C"/>
    <property type="match status" value="1"/>
</dbReference>
<feature type="domain" description="Glycosyl hydrolase family 32 C-terminal" evidence="7">
    <location>
        <begin position="136"/>
        <end position="334"/>
    </location>
</feature>
<dbReference type="InterPro" id="IPR013148">
    <property type="entry name" value="Glyco_hydro_32_N"/>
</dbReference>
<evidence type="ECO:0000256" key="4">
    <source>
        <dbReference type="ARBA" id="ARBA00023295"/>
    </source>
</evidence>
<dbReference type="InterPro" id="IPR023296">
    <property type="entry name" value="Glyco_hydro_beta-prop_sf"/>
</dbReference>
<evidence type="ECO:0000313" key="8">
    <source>
        <dbReference type="EMBL" id="CAD6259171.1"/>
    </source>
</evidence>
<accession>A0A811QSL9</accession>
<evidence type="ECO:0000256" key="2">
    <source>
        <dbReference type="ARBA" id="ARBA00022801"/>
    </source>
</evidence>
<evidence type="ECO:0000256" key="1">
    <source>
        <dbReference type="ARBA" id="ARBA00009902"/>
    </source>
</evidence>
<sequence>MAECPDLFPVAARGAEEGLDTSASGAGVRHVLKVSMPDTLEDYYAVGTYDDAADTFTPDEDGDYRSWRRIDRGHLYASKTFFDARRSRRVLWAWVNESDSDADDVARGWSGLQSFQRALWLDGGGKQLVQWPVEEIETLRTRRAAPLQGEGAEVEPAGGLREVTGIVSSQADVDVVFEIPSLRRAEGLDPSRLADPDALCREKGASVQGGVGPFGLLVMASGDLREHTAVFFKVFRLLHEYTVLMCTDLSRSSTKAGVYRPTHGGFVSVDIEKDMSISLRTLIDHSIVESFGGGGRTCVTARVYPEHVATGSSHLYVFSNGSDAVKVSKLEPWELASASVNVDDDDGLVGSSVNMCRSEEY</sequence>
<dbReference type="AlphaFoldDB" id="A0A811QSL9"/>
<dbReference type="SUPFAM" id="SSF75005">
    <property type="entry name" value="Arabinanase/levansucrase/invertase"/>
    <property type="match status" value="1"/>
</dbReference>
<keyword evidence="3" id="KW-0325">Glycoprotein</keyword>
<reference evidence="8" key="1">
    <citation type="submission" date="2020-10" db="EMBL/GenBank/DDBJ databases">
        <authorList>
            <person name="Han B."/>
            <person name="Lu T."/>
            <person name="Zhao Q."/>
            <person name="Huang X."/>
            <person name="Zhao Y."/>
        </authorList>
    </citation>
    <scope>NUCLEOTIDE SEQUENCE</scope>
</reference>
<protein>
    <submittedName>
        <fullName evidence="8">Uncharacterized protein</fullName>
    </submittedName>
</protein>
<dbReference type="Gene3D" id="2.60.120.560">
    <property type="entry name" value="Exo-inulinase, domain 1"/>
    <property type="match status" value="1"/>
</dbReference>
<comment type="similarity">
    <text evidence="1 5">Belongs to the glycosyl hydrolase 32 family.</text>
</comment>
<name>A0A811QSL9_9POAL</name>
<gene>
    <name evidence="8" type="ORF">NCGR_LOCUS42612</name>
</gene>
<evidence type="ECO:0000256" key="3">
    <source>
        <dbReference type="ARBA" id="ARBA00023180"/>
    </source>
</evidence>
<dbReference type="Pfam" id="PF00251">
    <property type="entry name" value="Glyco_hydro_32N"/>
    <property type="match status" value="1"/>
</dbReference>
<dbReference type="InterPro" id="IPR050551">
    <property type="entry name" value="Fructan_Metab_Enzymes"/>
</dbReference>
<feature type="domain" description="Glycosyl hydrolase family 32 N-terminal" evidence="6">
    <location>
        <begin position="1"/>
        <end position="132"/>
    </location>
</feature>
<keyword evidence="9" id="KW-1185">Reference proteome</keyword>
<proteinExistence type="inferred from homology"/>
<dbReference type="InterPro" id="IPR013189">
    <property type="entry name" value="Glyco_hydro_32_C"/>
</dbReference>
<dbReference type="PANTHER" id="PTHR31953">
    <property type="entry name" value="BETA-FRUCTOFURANOSIDASE, INSOLUBLE ISOENZYME CWINV1-RELATED"/>
    <property type="match status" value="1"/>
</dbReference>
<dbReference type="InterPro" id="IPR001362">
    <property type="entry name" value="Glyco_hydro_32"/>
</dbReference>
<dbReference type="OrthoDB" id="202537at2759"/>
<dbReference type="SUPFAM" id="SSF49899">
    <property type="entry name" value="Concanavalin A-like lectins/glucanases"/>
    <property type="match status" value="1"/>
</dbReference>
<evidence type="ECO:0000256" key="5">
    <source>
        <dbReference type="RuleBase" id="RU362110"/>
    </source>
</evidence>
<evidence type="ECO:0000259" key="6">
    <source>
        <dbReference type="Pfam" id="PF00251"/>
    </source>
</evidence>
<organism evidence="8 9">
    <name type="scientific">Miscanthus lutarioriparius</name>
    <dbReference type="NCBI Taxonomy" id="422564"/>
    <lineage>
        <taxon>Eukaryota</taxon>
        <taxon>Viridiplantae</taxon>
        <taxon>Streptophyta</taxon>
        <taxon>Embryophyta</taxon>
        <taxon>Tracheophyta</taxon>
        <taxon>Spermatophyta</taxon>
        <taxon>Magnoliopsida</taxon>
        <taxon>Liliopsida</taxon>
        <taxon>Poales</taxon>
        <taxon>Poaceae</taxon>
        <taxon>PACMAD clade</taxon>
        <taxon>Panicoideae</taxon>
        <taxon>Andropogonodae</taxon>
        <taxon>Andropogoneae</taxon>
        <taxon>Saccharinae</taxon>
        <taxon>Miscanthus</taxon>
    </lineage>
</organism>
<dbReference type="FunFam" id="2.60.120.560:FF:000002">
    <property type="entry name" value="Beta-fructofuranosidase, insoluble isoenzyme CWINV1"/>
    <property type="match status" value="1"/>
</dbReference>
<dbReference type="Gene3D" id="2.115.10.20">
    <property type="entry name" value="Glycosyl hydrolase domain, family 43"/>
    <property type="match status" value="1"/>
</dbReference>
<keyword evidence="4 5" id="KW-0326">Glycosidase</keyword>
<dbReference type="GO" id="GO:0004553">
    <property type="term" value="F:hydrolase activity, hydrolyzing O-glycosyl compounds"/>
    <property type="evidence" value="ECO:0007669"/>
    <property type="project" value="InterPro"/>
</dbReference>
<dbReference type="GO" id="GO:0005975">
    <property type="term" value="P:carbohydrate metabolic process"/>
    <property type="evidence" value="ECO:0007669"/>
    <property type="project" value="InterPro"/>
</dbReference>
<keyword evidence="2 5" id="KW-0378">Hydrolase</keyword>
<comment type="caution">
    <text evidence="8">The sequence shown here is derived from an EMBL/GenBank/DDBJ whole genome shotgun (WGS) entry which is preliminary data.</text>
</comment>